<dbReference type="SMART" id="SM00343">
    <property type="entry name" value="ZnF_C2HC"/>
    <property type="match status" value="1"/>
</dbReference>
<keyword evidence="4 20" id="KW-0812">Transmembrane</keyword>
<evidence type="ECO:0000256" key="12">
    <source>
        <dbReference type="ARBA" id="ARBA00023286"/>
    </source>
</evidence>
<comment type="subcellular location">
    <subcellularLocation>
        <location evidence="1">Cell membrane</location>
        <topology evidence="1">Multi-pass membrane protein</topology>
    </subcellularLocation>
    <subcellularLocation>
        <location evidence="14">Postsynaptic cell membrane</location>
    </subcellularLocation>
</comment>
<evidence type="ECO:0000256" key="14">
    <source>
        <dbReference type="ARBA" id="ARBA00034100"/>
    </source>
</evidence>
<keyword evidence="11" id="KW-0628">Postsynaptic cell membrane</keyword>
<evidence type="ECO:0000256" key="4">
    <source>
        <dbReference type="ARBA" id="ARBA00022692"/>
    </source>
</evidence>
<dbReference type="Proteomes" id="UP000683360">
    <property type="component" value="Unassembled WGS sequence"/>
</dbReference>
<feature type="binding site" evidence="15">
    <location>
        <position position="899"/>
    </location>
    <ligand>
        <name>L-glutamate</name>
        <dbReference type="ChEBI" id="CHEBI:29985"/>
    </ligand>
</feature>
<dbReference type="AlphaFoldDB" id="A0A8S3US72"/>
<dbReference type="GO" id="GO:0038023">
    <property type="term" value="F:signaling receptor activity"/>
    <property type="evidence" value="ECO:0007669"/>
    <property type="project" value="InterPro"/>
</dbReference>
<dbReference type="GO" id="GO:0003676">
    <property type="term" value="F:nucleic acid binding"/>
    <property type="evidence" value="ECO:0007669"/>
    <property type="project" value="InterPro"/>
</dbReference>
<dbReference type="InterPro" id="IPR001508">
    <property type="entry name" value="Iono_Glu_rcpt_met"/>
</dbReference>
<keyword evidence="2" id="KW-0813">Transport</keyword>
<dbReference type="InterPro" id="IPR028082">
    <property type="entry name" value="Peripla_BP_I"/>
</dbReference>
<reference evidence="22" key="1">
    <citation type="submission" date="2021-03" db="EMBL/GenBank/DDBJ databases">
        <authorList>
            <person name="Bekaert M."/>
        </authorList>
    </citation>
    <scope>NUCLEOTIDE SEQUENCE</scope>
</reference>
<dbReference type="SUPFAM" id="SSF53850">
    <property type="entry name" value="Periplasmic binding protein-like II"/>
    <property type="match status" value="1"/>
</dbReference>
<dbReference type="InterPro" id="IPR015683">
    <property type="entry name" value="Ionotropic_Glu_rcpt"/>
</dbReference>
<dbReference type="PRINTS" id="PR00177">
    <property type="entry name" value="NMDARECEPTOR"/>
</dbReference>
<feature type="domain" description="CCHC-type" evidence="21">
    <location>
        <begin position="207"/>
        <end position="223"/>
    </location>
</feature>
<evidence type="ECO:0000256" key="15">
    <source>
        <dbReference type="PIRSR" id="PIRSR601508-1"/>
    </source>
</evidence>
<dbReference type="PANTHER" id="PTHR18966">
    <property type="entry name" value="IONOTROPIC GLUTAMATE RECEPTOR"/>
    <property type="match status" value="1"/>
</dbReference>
<organism evidence="22 23">
    <name type="scientific">Mytilus edulis</name>
    <name type="common">Blue mussel</name>
    <dbReference type="NCBI Taxonomy" id="6550"/>
    <lineage>
        <taxon>Eukaryota</taxon>
        <taxon>Metazoa</taxon>
        <taxon>Spiralia</taxon>
        <taxon>Lophotrochozoa</taxon>
        <taxon>Mollusca</taxon>
        <taxon>Bivalvia</taxon>
        <taxon>Autobranchia</taxon>
        <taxon>Pteriomorphia</taxon>
        <taxon>Mytilida</taxon>
        <taxon>Mytiloidea</taxon>
        <taxon>Mytilidae</taxon>
        <taxon>Mytilinae</taxon>
        <taxon>Mytilus</taxon>
    </lineage>
</organism>
<feature type="binding site" evidence="15">
    <location>
        <position position="941"/>
    </location>
    <ligand>
        <name>L-glutamate</name>
        <dbReference type="ChEBI" id="CHEBI:29985"/>
    </ligand>
</feature>
<dbReference type="Pfam" id="PF00060">
    <property type="entry name" value="Lig_chan"/>
    <property type="match status" value="1"/>
</dbReference>
<dbReference type="EMBL" id="CAJPWZ010002780">
    <property type="protein sequence ID" value="CAG2245610.1"/>
    <property type="molecule type" value="Genomic_DNA"/>
</dbReference>
<keyword evidence="18" id="KW-0479">Metal-binding</keyword>
<evidence type="ECO:0000256" key="6">
    <source>
        <dbReference type="ARBA" id="ARBA00023018"/>
    </source>
</evidence>
<dbReference type="GO" id="GO:0015276">
    <property type="term" value="F:ligand-gated monoatomic ion channel activity"/>
    <property type="evidence" value="ECO:0007669"/>
    <property type="project" value="InterPro"/>
</dbReference>
<keyword evidence="13" id="KW-0407">Ion channel</keyword>
<keyword evidence="18" id="KW-0862">Zinc</keyword>
<evidence type="ECO:0000256" key="17">
    <source>
        <dbReference type="PIRSR" id="PIRSR601508-3"/>
    </source>
</evidence>
<keyword evidence="6" id="KW-0770">Synapse</keyword>
<comment type="caution">
    <text evidence="22">The sequence shown here is derived from an EMBL/GenBank/DDBJ whole genome shotgun (WGS) entry which is preliminary data.</text>
</comment>
<dbReference type="InterPro" id="IPR001828">
    <property type="entry name" value="ANF_lig-bd_rcpt"/>
</dbReference>
<feature type="disulfide bond" evidence="17">
    <location>
        <begin position="955"/>
        <end position="1008"/>
    </location>
</feature>
<keyword evidence="5 20" id="KW-1133">Transmembrane helix</keyword>
<dbReference type="SUPFAM" id="SSF57756">
    <property type="entry name" value="Retrovirus zinc finger-like domains"/>
    <property type="match status" value="1"/>
</dbReference>
<feature type="region of interest" description="Disordered" evidence="19">
    <location>
        <begin position="1142"/>
        <end position="1169"/>
    </location>
</feature>
<dbReference type="Gene3D" id="3.40.50.2300">
    <property type="match status" value="2"/>
</dbReference>
<dbReference type="SMART" id="SM00918">
    <property type="entry name" value="Lig_chan-Glu_bd"/>
    <property type="match status" value="1"/>
</dbReference>
<dbReference type="InterPro" id="IPR036875">
    <property type="entry name" value="Znf_CCHC_sf"/>
</dbReference>
<feature type="transmembrane region" description="Helical" evidence="20">
    <location>
        <begin position="810"/>
        <end position="828"/>
    </location>
</feature>
<evidence type="ECO:0000256" key="10">
    <source>
        <dbReference type="ARBA" id="ARBA00023180"/>
    </source>
</evidence>
<dbReference type="SUPFAM" id="SSF53822">
    <property type="entry name" value="Periplasmic binding protein-like I"/>
    <property type="match status" value="1"/>
</dbReference>
<accession>A0A8S3US72</accession>
<keyword evidence="7" id="KW-0406">Ion transport</keyword>
<evidence type="ECO:0000256" key="5">
    <source>
        <dbReference type="ARBA" id="ARBA00022989"/>
    </source>
</evidence>
<name>A0A8S3US72_MYTED</name>
<evidence type="ECO:0000256" key="18">
    <source>
        <dbReference type="PROSITE-ProRule" id="PRU00047"/>
    </source>
</evidence>
<keyword evidence="10" id="KW-0325">Glycoprotein</keyword>
<dbReference type="GO" id="GO:0045211">
    <property type="term" value="C:postsynaptic membrane"/>
    <property type="evidence" value="ECO:0007669"/>
    <property type="project" value="UniProtKB-SubCell"/>
</dbReference>
<evidence type="ECO:0000256" key="19">
    <source>
        <dbReference type="SAM" id="MobiDB-lite"/>
    </source>
</evidence>
<evidence type="ECO:0000256" key="8">
    <source>
        <dbReference type="ARBA" id="ARBA00023136"/>
    </source>
</evidence>
<dbReference type="Gene3D" id="3.40.190.10">
    <property type="entry name" value="Periplasmic binding protein-like II"/>
    <property type="match status" value="3"/>
</dbReference>
<dbReference type="GO" id="GO:0008270">
    <property type="term" value="F:zinc ion binding"/>
    <property type="evidence" value="ECO:0007669"/>
    <property type="project" value="UniProtKB-KW"/>
</dbReference>
<keyword evidence="3" id="KW-1003">Cell membrane</keyword>
<feature type="site" description="Crucial to convey clamshell closure to channel opening" evidence="16">
    <location>
        <position position="872"/>
    </location>
</feature>
<proteinExistence type="predicted"/>
<evidence type="ECO:0000259" key="21">
    <source>
        <dbReference type="PROSITE" id="PS50158"/>
    </source>
</evidence>
<keyword evidence="18" id="KW-0863">Zinc-finger</keyword>
<dbReference type="Pfam" id="PF01094">
    <property type="entry name" value="ANF_receptor"/>
    <property type="match status" value="1"/>
</dbReference>
<evidence type="ECO:0000256" key="9">
    <source>
        <dbReference type="ARBA" id="ARBA00023170"/>
    </source>
</evidence>
<evidence type="ECO:0000256" key="16">
    <source>
        <dbReference type="PIRSR" id="PIRSR601508-2"/>
    </source>
</evidence>
<evidence type="ECO:0000256" key="3">
    <source>
        <dbReference type="ARBA" id="ARBA00022475"/>
    </source>
</evidence>
<feature type="transmembrane region" description="Helical" evidence="20">
    <location>
        <begin position="843"/>
        <end position="864"/>
    </location>
</feature>
<gene>
    <name evidence="22" type="ORF">MEDL_57613</name>
</gene>
<dbReference type="InterPro" id="IPR001320">
    <property type="entry name" value="Iontro_rcpt_C"/>
</dbReference>
<evidence type="ECO:0000313" key="22">
    <source>
        <dbReference type="EMBL" id="CAG2245610.1"/>
    </source>
</evidence>
<sequence length="1230" mass="139768">MDTGISSSIKDAISLEVKNAVSNLQQDILNNISTIMDSRLSSFQSNIRQSQQDISQSQMYKIEQTVTDNYSFKRKGNENQFKHESRVLSKLKEADVNLEGPDLSVDSVQTAKAKIVEGMELVRERQKLIKMADSSELGSQCRYYSVVSEYVTNPIADDSEDEKKIIRAQNRAERKQKAEKSKKIVTRKAPYTREKAENTNSSWKPGRCFNCGLRGHWTDNCPDKKKISTFKTLFNLPILTNSICSNLNDTEHSSIETDGHMTVYCNNKVSFKSPLNVTVDQPSGVNLRRNVEAALVESGVSEDCNIYNLAGKMTTFLVDSRNKGFSAGDYVMSLTQDLGYPFISWDPDLSLALQEAKNTHILQMAPTISHESHAMVNLLLRYNWTSFTIISTTTVQYLDFFNSIELLVKEHNENGHITRLSRLQLLSKILIDTSSHDEEKMKVQMRSDLVDHNVKENRVFLLHSSSAEAKNLFDCATELGLTSKEYMWIISSSSIGNIVSKARRAAPSYPLGLLGFKHYGVDGQTLESVLDIALKTSIYVWGLALKNMAPYIKNFTITPKMSCNQSHLNFWNDGLALFRHMKNIRDVSLISTDIPPVRFNPIGLNQFIKLVIYNTQSKTTNLRTDKVWRQVGNWVPKQSGSRTEMDIEMNDITWPGDSKSPPKGKPDRRHFRIVTLKEEPYVKYRTLNSEKKCGHHEVPCRLVYNPILHGNDSTLANDTVLRCCAGLCVDLLKILSTEMKFDYDFYEVPDQTWGLPDQVVYCKKPYDYPSWCLILVFSVHATGASIFIYEWLSPSGLNRGRTSLRDHKFSLFRSFWLIWSMLFGASVSTDNPRGVASRFMTNVWALFALVFLASYTANLAAFMITKDEYYKLSGITDWRLRNPNSLKPPFKFATVPNGSTEENLRQNHKQMFTYMKTYNKPTVAEGIESLKAQKIDAFIYDATPLEYQVGIDKDCNLITVGERYAMTGYGIGVPKGSDLMAEINEIILELQENGELERLRKFWLAGACHRKQKRGQHSQNIGILNFTSAFILLAGGMLLGSLLLLLEHIYFKFGRSCLRRYDKSGCCALISLSMGKSLNFEQSIWKTKHELDLSLLKIQKLQNQLRTVTTVKGVCRENHKLNGAPALSLNRHVQVHNDIENKAKEEQSPSSANEAFKQRHIRHGSDESVKVQLSNIDNPRWNRRSLKRSSSYTNAVMIDLPENSQSQVAKHDNGHYYVRLPTQNPDDSIT</sequence>
<protein>
    <submittedName>
        <fullName evidence="22">GRIN2B</fullName>
    </submittedName>
</protein>
<dbReference type="Gene3D" id="4.10.60.10">
    <property type="entry name" value="Zinc finger, CCHC-type"/>
    <property type="match status" value="1"/>
</dbReference>
<keyword evidence="8 20" id="KW-0472">Membrane</keyword>
<evidence type="ECO:0000256" key="13">
    <source>
        <dbReference type="ARBA" id="ARBA00023303"/>
    </source>
</evidence>
<feature type="binding site" evidence="15">
    <location>
        <position position="900"/>
    </location>
    <ligand>
        <name>L-glutamate</name>
        <dbReference type="ChEBI" id="CHEBI:29985"/>
    </ligand>
</feature>
<feature type="transmembrane region" description="Helical" evidence="20">
    <location>
        <begin position="1021"/>
        <end position="1046"/>
    </location>
</feature>
<keyword evidence="17" id="KW-1015">Disulfide bond</keyword>
<evidence type="ECO:0000256" key="7">
    <source>
        <dbReference type="ARBA" id="ARBA00023065"/>
    </source>
</evidence>
<feature type="site" description="Interaction with the cone snail toxin Con-ikot-ikot" evidence="16">
    <location>
        <position position="905"/>
    </location>
</feature>
<keyword evidence="12" id="KW-1071">Ligand-gated ion channel</keyword>
<feature type="transmembrane region" description="Helical" evidence="20">
    <location>
        <begin position="768"/>
        <end position="789"/>
    </location>
</feature>
<dbReference type="PROSITE" id="PS50158">
    <property type="entry name" value="ZF_CCHC"/>
    <property type="match status" value="1"/>
</dbReference>
<evidence type="ECO:0000256" key="20">
    <source>
        <dbReference type="SAM" id="Phobius"/>
    </source>
</evidence>
<dbReference type="OrthoDB" id="5984008at2759"/>
<keyword evidence="9" id="KW-0675">Receptor</keyword>
<evidence type="ECO:0000256" key="1">
    <source>
        <dbReference type="ARBA" id="ARBA00004651"/>
    </source>
</evidence>
<dbReference type="InterPro" id="IPR019594">
    <property type="entry name" value="Glu/Gly-bd"/>
</dbReference>
<evidence type="ECO:0000256" key="11">
    <source>
        <dbReference type="ARBA" id="ARBA00023257"/>
    </source>
</evidence>
<dbReference type="InterPro" id="IPR001878">
    <property type="entry name" value="Znf_CCHC"/>
</dbReference>
<evidence type="ECO:0000313" key="23">
    <source>
        <dbReference type="Proteomes" id="UP000683360"/>
    </source>
</evidence>
<dbReference type="SMART" id="SM00079">
    <property type="entry name" value="PBPe"/>
    <property type="match status" value="1"/>
</dbReference>
<keyword evidence="23" id="KW-1185">Reference proteome</keyword>
<evidence type="ECO:0000256" key="2">
    <source>
        <dbReference type="ARBA" id="ARBA00022448"/>
    </source>
</evidence>
<dbReference type="Gene3D" id="1.10.287.70">
    <property type="match status" value="1"/>
</dbReference>